<dbReference type="Pfam" id="PF02237">
    <property type="entry name" value="BPL_C"/>
    <property type="match status" value="1"/>
</dbReference>
<dbReference type="PROSITE" id="PS51733">
    <property type="entry name" value="BPL_LPL_CATALYTIC"/>
    <property type="match status" value="1"/>
</dbReference>
<dbReference type="GO" id="GO:0003677">
    <property type="term" value="F:DNA binding"/>
    <property type="evidence" value="ECO:0007669"/>
    <property type="project" value="UniProtKB-UniRule"/>
</dbReference>
<dbReference type="NCBIfam" id="TIGR00121">
    <property type="entry name" value="birA_ligase"/>
    <property type="match status" value="1"/>
</dbReference>
<dbReference type="RefSeq" id="WP_017637975.1">
    <property type="nucleotide sequence ID" value="NZ_JAUOQO010000003.1"/>
</dbReference>
<dbReference type="InterPro" id="IPR030855">
    <property type="entry name" value="Bifunct_BirA"/>
</dbReference>
<keyword evidence="8" id="KW-1185">Reference proteome</keyword>
<dbReference type="PANTHER" id="PTHR12835:SF5">
    <property type="entry name" value="BIOTIN--PROTEIN LIGASE"/>
    <property type="match status" value="1"/>
</dbReference>
<dbReference type="GO" id="GO:0009249">
    <property type="term" value="P:protein lipoylation"/>
    <property type="evidence" value="ECO:0007669"/>
    <property type="project" value="UniProtKB-ARBA"/>
</dbReference>
<feature type="domain" description="BPL/LPL catalytic" evidence="6">
    <location>
        <begin position="74"/>
        <end position="260"/>
    </location>
</feature>
<keyword evidence="5" id="KW-0804">Transcription</keyword>
<keyword evidence="3 5" id="KW-0067">ATP-binding</keyword>
<feature type="DNA-binding region" description="H-T-H motif" evidence="5">
    <location>
        <begin position="22"/>
        <end position="41"/>
    </location>
</feature>
<feature type="binding site" evidence="5">
    <location>
        <begin position="120"/>
        <end position="122"/>
    </location>
    <ligand>
        <name>biotin</name>
        <dbReference type="ChEBI" id="CHEBI:57586"/>
    </ligand>
</feature>
<dbReference type="GO" id="GO:0006355">
    <property type="term" value="P:regulation of DNA-templated transcription"/>
    <property type="evidence" value="ECO:0007669"/>
    <property type="project" value="UniProtKB-UniRule"/>
</dbReference>
<dbReference type="InterPro" id="IPR045864">
    <property type="entry name" value="aa-tRNA-synth_II/BPL/LPL"/>
</dbReference>
<dbReference type="Proteomes" id="UP001170310">
    <property type="component" value="Unassembled WGS sequence"/>
</dbReference>
<gene>
    <name evidence="5" type="primary">birA</name>
    <name evidence="7" type="ORF">Q4528_04955</name>
</gene>
<dbReference type="GO" id="GO:0005524">
    <property type="term" value="F:ATP binding"/>
    <property type="evidence" value="ECO:0007669"/>
    <property type="project" value="UniProtKB-UniRule"/>
</dbReference>
<keyword evidence="5" id="KW-0805">Transcription regulation</keyword>
<evidence type="ECO:0000259" key="6">
    <source>
        <dbReference type="PROSITE" id="PS51733"/>
    </source>
</evidence>
<evidence type="ECO:0000256" key="1">
    <source>
        <dbReference type="ARBA" id="ARBA00022598"/>
    </source>
</evidence>
<dbReference type="EMBL" id="JAUOQO010000003">
    <property type="protein sequence ID" value="MDO6573505.1"/>
    <property type="molecule type" value="Genomic_DNA"/>
</dbReference>
<comment type="function">
    <text evidence="5">Acts both as a biotin--[acetyl-CoA-carboxylase] ligase and a repressor.</text>
</comment>
<dbReference type="Gene3D" id="3.30.930.10">
    <property type="entry name" value="Bira Bifunctional Protein, Domain 2"/>
    <property type="match status" value="1"/>
</dbReference>
<evidence type="ECO:0000256" key="3">
    <source>
        <dbReference type="ARBA" id="ARBA00022840"/>
    </source>
</evidence>
<dbReference type="HAMAP" id="MF_00978">
    <property type="entry name" value="Bifunct_BirA"/>
    <property type="match status" value="1"/>
</dbReference>
<dbReference type="SUPFAM" id="SSF50037">
    <property type="entry name" value="C-terminal domain of transcriptional repressors"/>
    <property type="match status" value="1"/>
</dbReference>
<comment type="catalytic activity">
    <reaction evidence="5">
        <text>biotin + L-lysyl-[protein] + ATP = N(6)-biotinyl-L-lysyl-[protein] + AMP + diphosphate + H(+)</text>
        <dbReference type="Rhea" id="RHEA:11756"/>
        <dbReference type="Rhea" id="RHEA-COMP:9752"/>
        <dbReference type="Rhea" id="RHEA-COMP:10505"/>
        <dbReference type="ChEBI" id="CHEBI:15378"/>
        <dbReference type="ChEBI" id="CHEBI:29969"/>
        <dbReference type="ChEBI" id="CHEBI:30616"/>
        <dbReference type="ChEBI" id="CHEBI:33019"/>
        <dbReference type="ChEBI" id="CHEBI:57586"/>
        <dbReference type="ChEBI" id="CHEBI:83144"/>
        <dbReference type="ChEBI" id="CHEBI:456215"/>
        <dbReference type="EC" id="6.3.4.15"/>
    </reaction>
</comment>
<dbReference type="GO" id="GO:0005737">
    <property type="term" value="C:cytoplasm"/>
    <property type="evidence" value="ECO:0007669"/>
    <property type="project" value="TreeGrafter"/>
</dbReference>
<evidence type="ECO:0000313" key="7">
    <source>
        <dbReference type="EMBL" id="MDO6573505.1"/>
    </source>
</evidence>
<feature type="binding site" evidence="5">
    <location>
        <position position="187"/>
    </location>
    <ligand>
        <name>biotin</name>
        <dbReference type="ChEBI" id="CHEBI:57586"/>
    </ligand>
</feature>
<dbReference type="CDD" id="cd16442">
    <property type="entry name" value="BPL"/>
    <property type="match status" value="1"/>
</dbReference>
<dbReference type="InterPro" id="IPR036390">
    <property type="entry name" value="WH_DNA-bd_sf"/>
</dbReference>
<dbReference type="SUPFAM" id="SSF46785">
    <property type="entry name" value="Winged helix' DNA-binding domain"/>
    <property type="match status" value="1"/>
</dbReference>
<comment type="caution">
    <text evidence="5">Lacks conserved residue(s) required for the propagation of feature annotation.</text>
</comment>
<dbReference type="InterPro" id="IPR004408">
    <property type="entry name" value="Biotin_CoA_COase_ligase"/>
</dbReference>
<keyword evidence="5" id="KW-0678">Repressor</keyword>
<dbReference type="InterPro" id="IPR013196">
    <property type="entry name" value="HTH_11"/>
</dbReference>
<dbReference type="Gene3D" id="1.10.10.10">
    <property type="entry name" value="Winged helix-like DNA-binding domain superfamily/Winged helix DNA-binding domain"/>
    <property type="match status" value="1"/>
</dbReference>
<protein>
    <recommendedName>
        <fullName evidence="5">Bifunctional ligase/repressor BirA</fullName>
    </recommendedName>
    <alternativeName>
        <fullName evidence="5">Biotin--[acetyl-CoA-carboxylase] ligase</fullName>
        <ecNumber evidence="5">6.3.4.15</ecNumber>
    </alternativeName>
    <alternativeName>
        <fullName evidence="5">Biotin--protein ligase</fullName>
    </alternativeName>
    <alternativeName>
        <fullName evidence="5">Biotin-[acetyl-CoA carboxylase] synthetase</fullName>
    </alternativeName>
</protein>
<dbReference type="InterPro" id="IPR003142">
    <property type="entry name" value="BPL_C"/>
</dbReference>
<dbReference type="PANTHER" id="PTHR12835">
    <property type="entry name" value="BIOTIN PROTEIN LIGASE"/>
    <property type="match status" value="1"/>
</dbReference>
<keyword evidence="1 5" id="KW-0436">Ligase</keyword>
<reference evidence="7" key="1">
    <citation type="submission" date="2023-07" db="EMBL/GenBank/DDBJ databases">
        <title>Genome content predicts the carbon catabolic preferences of heterotrophic bacteria.</title>
        <authorList>
            <person name="Gralka M."/>
        </authorList>
    </citation>
    <scope>NUCLEOTIDE SEQUENCE</scope>
    <source>
        <strain evidence="7">E2R20</strain>
    </source>
</reference>
<evidence type="ECO:0000313" key="8">
    <source>
        <dbReference type="Proteomes" id="UP001170310"/>
    </source>
</evidence>
<accession>A0AAW7YMQ7</accession>
<dbReference type="Gene3D" id="2.30.30.100">
    <property type="match status" value="1"/>
</dbReference>
<sequence length="323" mass="37579">MSKYSQDVVRMLYEHQPEYISGQYIADQLNISRAAVKKVIDQLKLDGCDIESINHKGHLLKTLPDHWYSGIVNPIIEQRDLFDQIEVMSTVDSTQLKAKQALVGNHDTFLILSDEQTKGRGRFNRNWASSKGKGLWMSLVLRPDVPYAMIPKFNLFMALGIKDAIQQFSTDDVTIKWPNDIYIDGKKVCGFLTEMVANYDAIEAIICGIGINMNHQETDFDEEIRHRATSMRIHSEYDFNRYEFLDILIKEIEKRYNQFLKVPFEEIREEYIAATNMWQRPLRFTENNEQFIGEAIDIDHDGFLMVKDNQGQLRRLISADIEL</sequence>
<evidence type="ECO:0000256" key="5">
    <source>
        <dbReference type="HAMAP-Rule" id="MF_00978"/>
    </source>
</evidence>
<dbReference type="GeneID" id="72470397"/>
<dbReference type="GO" id="GO:0016740">
    <property type="term" value="F:transferase activity"/>
    <property type="evidence" value="ECO:0007669"/>
    <property type="project" value="UniProtKB-ARBA"/>
</dbReference>
<comment type="caution">
    <text evidence="7">The sequence shown here is derived from an EMBL/GenBank/DDBJ whole genome shotgun (WGS) entry which is preliminary data.</text>
</comment>
<evidence type="ECO:0000256" key="4">
    <source>
        <dbReference type="ARBA" id="ARBA00023267"/>
    </source>
</evidence>
<organism evidence="7 8">
    <name type="scientific">Staphylococcus pasteuri_A</name>
    <dbReference type="NCBI Taxonomy" id="3062664"/>
    <lineage>
        <taxon>Bacteria</taxon>
        <taxon>Bacillati</taxon>
        <taxon>Bacillota</taxon>
        <taxon>Bacilli</taxon>
        <taxon>Bacillales</taxon>
        <taxon>Staphylococcaceae</taxon>
        <taxon>Staphylococcus</taxon>
    </lineage>
</organism>
<dbReference type="GO" id="GO:0004077">
    <property type="term" value="F:biotin--[biotin carboxyl-carrier protein] ligase activity"/>
    <property type="evidence" value="ECO:0007669"/>
    <property type="project" value="UniProtKB-UniRule"/>
</dbReference>
<dbReference type="InterPro" id="IPR008988">
    <property type="entry name" value="Transcriptional_repressor_C"/>
</dbReference>
<comment type="similarity">
    <text evidence="5">Belongs to the biotin--protein ligase family.</text>
</comment>
<keyword evidence="5" id="KW-0238">DNA-binding</keyword>
<dbReference type="EC" id="6.3.4.15" evidence="5"/>
<feature type="binding site" evidence="5">
    <location>
        <position position="116"/>
    </location>
    <ligand>
        <name>biotin</name>
        <dbReference type="ChEBI" id="CHEBI:57586"/>
    </ligand>
</feature>
<dbReference type="InterPro" id="IPR036388">
    <property type="entry name" value="WH-like_DNA-bd_sf"/>
</dbReference>
<dbReference type="Pfam" id="PF03099">
    <property type="entry name" value="BPL_LplA_LipB"/>
    <property type="match status" value="1"/>
</dbReference>
<dbReference type="Pfam" id="PF08279">
    <property type="entry name" value="HTH_11"/>
    <property type="match status" value="1"/>
</dbReference>
<dbReference type="InterPro" id="IPR004143">
    <property type="entry name" value="BPL_LPL_catalytic"/>
</dbReference>
<dbReference type="SUPFAM" id="SSF55681">
    <property type="entry name" value="Class II aaRS and biotin synthetases"/>
    <property type="match status" value="1"/>
</dbReference>
<dbReference type="AlphaFoldDB" id="A0AAW7YMQ7"/>
<keyword evidence="4 5" id="KW-0092">Biotin</keyword>
<keyword evidence="2 5" id="KW-0547">Nucleotide-binding</keyword>
<name>A0AAW7YMQ7_9STAP</name>
<proteinExistence type="inferred from homology"/>
<evidence type="ECO:0000256" key="2">
    <source>
        <dbReference type="ARBA" id="ARBA00022741"/>
    </source>
</evidence>